<organism evidence="1">
    <name type="scientific">bioreactor metagenome</name>
    <dbReference type="NCBI Taxonomy" id="1076179"/>
    <lineage>
        <taxon>unclassified sequences</taxon>
        <taxon>metagenomes</taxon>
        <taxon>ecological metagenomes</taxon>
    </lineage>
</organism>
<comment type="caution">
    <text evidence="1">The sequence shown here is derived from an EMBL/GenBank/DDBJ whole genome shotgun (WGS) entry which is preliminary data.</text>
</comment>
<proteinExistence type="predicted"/>
<gene>
    <name evidence="1" type="ORF">SDC9_138447</name>
</gene>
<accession>A0A645DQ06</accession>
<dbReference type="EMBL" id="VSSQ01038394">
    <property type="protein sequence ID" value="MPM91319.1"/>
    <property type="molecule type" value="Genomic_DNA"/>
</dbReference>
<dbReference type="AlphaFoldDB" id="A0A645DQ06"/>
<protein>
    <submittedName>
        <fullName evidence="1">Uncharacterized protein</fullName>
    </submittedName>
</protein>
<sequence>MNININLDLTFGEALDVLKALHEKYIEAKRYFAECENEEDTIGLQTPQEIKALYNNLLKQMKEKSSMFDLLDFIK</sequence>
<name>A0A645DQ06_9ZZZZ</name>
<evidence type="ECO:0000313" key="1">
    <source>
        <dbReference type="EMBL" id="MPM91319.1"/>
    </source>
</evidence>
<reference evidence="1" key="1">
    <citation type="submission" date="2019-08" db="EMBL/GenBank/DDBJ databases">
        <authorList>
            <person name="Kucharzyk K."/>
            <person name="Murdoch R.W."/>
            <person name="Higgins S."/>
            <person name="Loffler F."/>
        </authorList>
    </citation>
    <scope>NUCLEOTIDE SEQUENCE</scope>
</reference>